<dbReference type="EMBL" id="CP053586">
    <property type="protein sequence ID" value="WNZ23959.1"/>
    <property type="molecule type" value="Genomic_DNA"/>
</dbReference>
<dbReference type="Pfam" id="PF00085">
    <property type="entry name" value="Thioredoxin"/>
    <property type="match status" value="1"/>
</dbReference>
<reference evidence="4" key="1">
    <citation type="submission" date="2020-05" db="EMBL/GenBank/DDBJ databases">
        <authorList>
            <person name="Zhu T."/>
            <person name="Keshari N."/>
            <person name="Lu X."/>
        </authorList>
    </citation>
    <scope>NUCLEOTIDE SEQUENCE</scope>
    <source>
        <strain evidence="4">NK1-12</strain>
    </source>
</reference>
<dbReference type="AlphaFoldDB" id="A0AA96WEZ1"/>
<dbReference type="InterPro" id="IPR017937">
    <property type="entry name" value="Thioredoxin_CS"/>
</dbReference>
<evidence type="ECO:0000313" key="4">
    <source>
        <dbReference type="EMBL" id="WNZ23959.1"/>
    </source>
</evidence>
<keyword evidence="2" id="KW-1133">Transmembrane helix</keyword>
<gene>
    <name evidence="4" type="ORF">HJG54_14585</name>
</gene>
<dbReference type="InterPro" id="IPR013766">
    <property type="entry name" value="Thioredoxin_domain"/>
</dbReference>
<dbReference type="CDD" id="cd02950">
    <property type="entry name" value="TxlA"/>
    <property type="match status" value="1"/>
</dbReference>
<dbReference type="PROSITE" id="PS00194">
    <property type="entry name" value="THIOREDOXIN_1"/>
    <property type="match status" value="1"/>
</dbReference>
<keyword evidence="2" id="KW-0472">Membrane</keyword>
<evidence type="ECO:0000256" key="1">
    <source>
        <dbReference type="SAM" id="MobiDB-lite"/>
    </source>
</evidence>
<dbReference type="PROSITE" id="PS51352">
    <property type="entry name" value="THIOREDOXIN_2"/>
    <property type="match status" value="1"/>
</dbReference>
<feature type="transmembrane region" description="Helical" evidence="2">
    <location>
        <begin position="28"/>
        <end position="45"/>
    </location>
</feature>
<protein>
    <submittedName>
        <fullName evidence="4">Thioredoxin fold domain-containing protein</fullName>
    </submittedName>
</protein>
<dbReference type="PANTHER" id="PTHR47353">
    <property type="entry name" value="THIOREDOXIN-LIKE PROTEIN HCF164, CHLOROPLASTIC"/>
    <property type="match status" value="1"/>
</dbReference>
<dbReference type="GO" id="GO:0016671">
    <property type="term" value="F:oxidoreductase activity, acting on a sulfur group of donors, disulfide as acceptor"/>
    <property type="evidence" value="ECO:0007669"/>
    <property type="project" value="TreeGrafter"/>
</dbReference>
<dbReference type="PANTHER" id="PTHR47353:SF1">
    <property type="entry name" value="THIOREDOXIN-LIKE PROTEIN HCF164, CHLOROPLASTIC"/>
    <property type="match status" value="1"/>
</dbReference>
<proteinExistence type="predicted"/>
<keyword evidence="2" id="KW-0812">Transmembrane</keyword>
<organism evidence="4">
    <name type="scientific">Leptolyngbya sp. NK1-12</name>
    <dbReference type="NCBI Taxonomy" id="2547451"/>
    <lineage>
        <taxon>Bacteria</taxon>
        <taxon>Bacillati</taxon>
        <taxon>Cyanobacteriota</taxon>
        <taxon>Cyanophyceae</taxon>
        <taxon>Leptolyngbyales</taxon>
        <taxon>Leptolyngbyaceae</taxon>
        <taxon>Leptolyngbya group</taxon>
        <taxon>Leptolyngbya</taxon>
    </lineage>
</organism>
<dbReference type="InterPro" id="IPR044241">
    <property type="entry name" value="TxlA/HCF164"/>
</dbReference>
<dbReference type="RefSeq" id="WP_316429498.1">
    <property type="nucleotide sequence ID" value="NZ_CP053586.1"/>
</dbReference>
<accession>A0AA96WEZ1</accession>
<dbReference type="SUPFAM" id="SSF52833">
    <property type="entry name" value="Thioredoxin-like"/>
    <property type="match status" value="1"/>
</dbReference>
<name>A0AA96WEZ1_9CYAN</name>
<sequence length="202" mass="21806">MTANSPTPQSTQPTDQAAVSTMQRLRNLIIVLVAVGLSVAVFLGVQTGSNTGSLAAMAKTATPLETALTNQKPSLIEFYADWCTSCQAMAKDMSDLKQEYGDQVNFVMLNVDNNKWLPEMLHYRVEAIPHFVFLNRTGESIAATIGEQPRPIMAANLDALVTDAPLPYIQQRGRISQVEAPVAPKASAGEDPRSHGAQVVPQ</sequence>
<dbReference type="InterPro" id="IPR036249">
    <property type="entry name" value="Thioredoxin-like_sf"/>
</dbReference>
<feature type="domain" description="Thioredoxin" evidence="3">
    <location>
        <begin position="1"/>
        <end position="162"/>
    </location>
</feature>
<evidence type="ECO:0000259" key="3">
    <source>
        <dbReference type="PROSITE" id="PS51352"/>
    </source>
</evidence>
<dbReference type="FunFam" id="3.40.30.10:FF:000423">
    <property type="entry name" value="Thiol:disulfide interchange protein"/>
    <property type="match status" value="1"/>
</dbReference>
<feature type="region of interest" description="Disordered" evidence="1">
    <location>
        <begin position="179"/>
        <end position="202"/>
    </location>
</feature>
<evidence type="ECO:0000256" key="2">
    <source>
        <dbReference type="SAM" id="Phobius"/>
    </source>
</evidence>
<dbReference type="Gene3D" id="3.40.30.10">
    <property type="entry name" value="Glutaredoxin"/>
    <property type="match status" value="1"/>
</dbReference>